<organism evidence="7 8">
    <name type="scientific">Thermanaeromonas toyohensis ToBE</name>
    <dbReference type="NCBI Taxonomy" id="698762"/>
    <lineage>
        <taxon>Bacteria</taxon>
        <taxon>Bacillati</taxon>
        <taxon>Bacillota</taxon>
        <taxon>Clostridia</taxon>
        <taxon>Neomoorellales</taxon>
        <taxon>Neomoorellaceae</taxon>
        <taxon>Thermanaeromonas</taxon>
    </lineage>
</organism>
<evidence type="ECO:0000256" key="6">
    <source>
        <dbReference type="SAM" id="Phobius"/>
    </source>
</evidence>
<feature type="transmembrane region" description="Helical" evidence="6">
    <location>
        <begin position="24"/>
        <end position="51"/>
    </location>
</feature>
<feature type="transmembrane region" description="Helical" evidence="6">
    <location>
        <begin position="309"/>
        <end position="327"/>
    </location>
</feature>
<dbReference type="STRING" id="698762.SAMN00808754_3073"/>
<evidence type="ECO:0000313" key="7">
    <source>
        <dbReference type="EMBL" id="SMB99759.1"/>
    </source>
</evidence>
<feature type="transmembrane region" description="Helical" evidence="6">
    <location>
        <begin position="210"/>
        <end position="229"/>
    </location>
</feature>
<evidence type="ECO:0000256" key="1">
    <source>
        <dbReference type="ARBA" id="ARBA00004651"/>
    </source>
</evidence>
<accession>A0A1W1W2A8</accession>
<dbReference type="GO" id="GO:0005886">
    <property type="term" value="C:plasma membrane"/>
    <property type="evidence" value="ECO:0007669"/>
    <property type="project" value="UniProtKB-SubCell"/>
</dbReference>
<keyword evidence="8" id="KW-1185">Reference proteome</keyword>
<keyword evidence="3 6" id="KW-0812">Transmembrane</keyword>
<evidence type="ECO:0000256" key="2">
    <source>
        <dbReference type="ARBA" id="ARBA00022475"/>
    </source>
</evidence>
<evidence type="ECO:0000313" key="8">
    <source>
        <dbReference type="Proteomes" id="UP000192569"/>
    </source>
</evidence>
<dbReference type="AlphaFoldDB" id="A0A1W1W2A8"/>
<dbReference type="Pfam" id="PF02653">
    <property type="entry name" value="BPD_transp_2"/>
    <property type="match status" value="1"/>
</dbReference>
<keyword evidence="2" id="KW-1003">Cell membrane</keyword>
<dbReference type="CDD" id="cd06580">
    <property type="entry name" value="TM_PBP1_transp_TpRbsC_like"/>
    <property type="match status" value="1"/>
</dbReference>
<comment type="subcellular location">
    <subcellularLocation>
        <location evidence="1">Cell membrane</location>
        <topology evidence="1">Multi-pass membrane protein</topology>
    </subcellularLocation>
</comment>
<keyword evidence="7" id="KW-0813">Transport</keyword>
<keyword evidence="7" id="KW-0762">Sugar transport</keyword>
<evidence type="ECO:0000256" key="5">
    <source>
        <dbReference type="ARBA" id="ARBA00023136"/>
    </source>
</evidence>
<proteinExistence type="predicted"/>
<dbReference type="PANTHER" id="PTHR47089:SF1">
    <property type="entry name" value="GUANOSINE ABC TRANSPORTER PERMEASE PROTEIN NUPP"/>
    <property type="match status" value="1"/>
</dbReference>
<feature type="transmembrane region" description="Helical" evidence="6">
    <location>
        <begin position="160"/>
        <end position="178"/>
    </location>
</feature>
<dbReference type="GO" id="GO:0022857">
    <property type="term" value="F:transmembrane transporter activity"/>
    <property type="evidence" value="ECO:0007669"/>
    <property type="project" value="InterPro"/>
</dbReference>
<keyword evidence="5 6" id="KW-0472">Membrane</keyword>
<protein>
    <submittedName>
        <fullName evidence="7">Simple sugar transport system permease protein</fullName>
    </submittedName>
</protein>
<feature type="transmembrane region" description="Helical" evidence="6">
    <location>
        <begin position="104"/>
        <end position="125"/>
    </location>
</feature>
<feature type="transmembrane region" description="Helical" evidence="6">
    <location>
        <begin position="71"/>
        <end position="92"/>
    </location>
</feature>
<name>A0A1W1W2A8_9FIRM</name>
<sequence>MKSSVNVQGTCVRVIRKGEAYRKLIWGILAYGGALLVMLLTMTLFIIGLGYNPLVAYQAALKDSLFSIGGIAQTLNRMTPLLLASLAFTIGMRGGVFNIGIDGQIYLGAILAGWVGIFLVGGVNIPWLQVPIVLIAGLVGGALYILVAAILRMVWGVNEIFTTVMLNFVALLLVEFLTTGPWNDPLTGEAVSVPITPGAVLPKLLPRGGAHVGVIIAILTAILIWWLLYRTVLGYEIRAVGSNWRASLFGGIAVRRVQFLALALSGALGGLAGAIEVAGVHERVLLGLTPNYGVMAILIAVLARGQPLALIPVSFIFGVLVAGADSLQRSIGLPAGAVFMVQGVAVLIVLLMEAVSLRHERLTI</sequence>
<dbReference type="PANTHER" id="PTHR47089">
    <property type="entry name" value="ABC TRANSPORTER, PERMEASE PROTEIN"/>
    <property type="match status" value="1"/>
</dbReference>
<dbReference type="InterPro" id="IPR001851">
    <property type="entry name" value="ABC_transp_permease"/>
</dbReference>
<dbReference type="EMBL" id="LT838272">
    <property type="protein sequence ID" value="SMB99759.1"/>
    <property type="molecule type" value="Genomic_DNA"/>
</dbReference>
<feature type="transmembrane region" description="Helical" evidence="6">
    <location>
        <begin position="131"/>
        <end position="151"/>
    </location>
</feature>
<feature type="transmembrane region" description="Helical" evidence="6">
    <location>
        <begin position="259"/>
        <end position="278"/>
    </location>
</feature>
<feature type="transmembrane region" description="Helical" evidence="6">
    <location>
        <begin position="333"/>
        <end position="352"/>
    </location>
</feature>
<gene>
    <name evidence="7" type="ORF">SAMN00808754_3073</name>
</gene>
<dbReference type="Proteomes" id="UP000192569">
    <property type="component" value="Chromosome I"/>
</dbReference>
<dbReference type="RefSeq" id="WP_084666731.1">
    <property type="nucleotide sequence ID" value="NZ_LT838272.1"/>
</dbReference>
<keyword evidence="4 6" id="KW-1133">Transmembrane helix</keyword>
<evidence type="ECO:0000256" key="4">
    <source>
        <dbReference type="ARBA" id="ARBA00022989"/>
    </source>
</evidence>
<dbReference type="OrthoDB" id="45037at2"/>
<reference evidence="7 8" key="1">
    <citation type="submission" date="2017-04" db="EMBL/GenBank/DDBJ databases">
        <authorList>
            <person name="Afonso C.L."/>
            <person name="Miller P.J."/>
            <person name="Scott M.A."/>
            <person name="Spackman E."/>
            <person name="Goraichik I."/>
            <person name="Dimitrov K.M."/>
            <person name="Suarez D.L."/>
            <person name="Swayne D.E."/>
        </authorList>
    </citation>
    <scope>NUCLEOTIDE SEQUENCE [LARGE SCALE GENOMIC DNA]</scope>
    <source>
        <strain evidence="7 8">ToBE</strain>
    </source>
</reference>
<evidence type="ECO:0000256" key="3">
    <source>
        <dbReference type="ARBA" id="ARBA00022692"/>
    </source>
</evidence>